<evidence type="ECO:0000256" key="1">
    <source>
        <dbReference type="SAM" id="Phobius"/>
    </source>
</evidence>
<keyword evidence="1" id="KW-0472">Membrane</keyword>
<sequence>MTGHSYGMVFDNWVLIIGLHYINYFASMRRHTYLIQMVKLFLKIDDGLHHVLIYYLDEHRPIRSLIQKPFSNSGLDITGYLS</sequence>
<dbReference type="EMBL" id="CP012850">
    <property type="protein sequence ID" value="ALI37163.1"/>
    <property type="molecule type" value="Genomic_DNA"/>
</dbReference>
<name>A0A654M3B1_9ARCH</name>
<dbReference type="AlphaFoldDB" id="A0A654M3B1"/>
<reference evidence="3" key="1">
    <citation type="submission" date="2015-10" db="EMBL/GenBank/DDBJ databases">
        <title>Niche specialization of a soil ammonia-oxidizing archaeon, Candidatus Nitrosocosmicus oleophilus.</title>
        <authorList>
            <person name="Jung M.-Y."/>
            <person name="Rhee S.-K."/>
        </authorList>
    </citation>
    <scope>NUCLEOTIDE SEQUENCE [LARGE SCALE GENOMIC DNA]</scope>
    <source>
        <strain evidence="3">MY3</strain>
    </source>
</reference>
<proteinExistence type="predicted"/>
<protein>
    <submittedName>
        <fullName evidence="2">Uncharacterized protein</fullName>
    </submittedName>
</protein>
<evidence type="ECO:0000313" key="2">
    <source>
        <dbReference type="EMBL" id="ALI37163.1"/>
    </source>
</evidence>
<keyword evidence="3" id="KW-1185">Reference proteome</keyword>
<gene>
    <name evidence="2" type="ORF">NMY3_02976</name>
</gene>
<keyword evidence="1" id="KW-0812">Transmembrane</keyword>
<keyword evidence="1" id="KW-1133">Transmembrane helix</keyword>
<dbReference type="Proteomes" id="UP000058925">
    <property type="component" value="Chromosome"/>
</dbReference>
<accession>A0A654M3B1</accession>
<organism evidence="2 3">
    <name type="scientific">Candidatus Nitrosocosmicus oleophilus</name>
    <dbReference type="NCBI Taxonomy" id="1353260"/>
    <lineage>
        <taxon>Archaea</taxon>
        <taxon>Nitrososphaerota</taxon>
        <taxon>Nitrososphaeria</taxon>
        <taxon>Nitrososphaerales</taxon>
        <taxon>Nitrososphaeraceae</taxon>
        <taxon>Candidatus Nitrosocosmicus</taxon>
    </lineage>
</organism>
<feature type="transmembrane region" description="Helical" evidence="1">
    <location>
        <begin position="6"/>
        <end position="26"/>
    </location>
</feature>
<evidence type="ECO:0000313" key="3">
    <source>
        <dbReference type="Proteomes" id="UP000058925"/>
    </source>
</evidence>
<dbReference type="KEGG" id="taa:NMY3_02976"/>